<sequence>MDLKVPRDRESLYYPAFFSCFILTTSDLAVNKHMRIIKLHTHYQQSGGEDQSFIAEVAILRQRGHHVVDLTFHNQELDRMPPWRQGLVTLWNCEAYRRVREAIRQHRPDLVHAHNTFPLASPAVIHAAKAERVPVVMTLHNYRLLCVNALFFREGRVCEACLGRLPWRGVLYRCYRESRAASTVVAGLIVLHRVLGTWSLVDRFIALTEFARQKFIEAGLPPEKIAVKPNFVHPDPGPGEGRGGYALFVGRLSQEKGLGTLLRAWEHLGGRVLLKIVGDGPLAPRVQEAQDRIPGVEWLGRKTPEEVYTLMGEAAFLVLPSEWYETFGRVAIEAFAKGTPVLASDIGAVGEIISHGRTGLKFRPGDPEDLAAKVEWLLSHPRELERMRREARAEYEAKYTAEKNYEQLMAIYREVLNERRR</sequence>
<evidence type="ECO:0000259" key="2">
    <source>
        <dbReference type="Pfam" id="PF13439"/>
    </source>
</evidence>
<feature type="domain" description="Glycosyl transferase family 1" evidence="1">
    <location>
        <begin position="245"/>
        <end position="392"/>
    </location>
</feature>
<dbReference type="EMBL" id="RBIJ01000001">
    <property type="protein sequence ID" value="RKQ88842.1"/>
    <property type="molecule type" value="Genomic_DNA"/>
</dbReference>
<dbReference type="InterPro" id="IPR050194">
    <property type="entry name" value="Glycosyltransferase_grp1"/>
</dbReference>
<dbReference type="AlphaFoldDB" id="A0A660L7M9"/>
<dbReference type="Pfam" id="PF13439">
    <property type="entry name" value="Glyco_transf_4"/>
    <property type="match status" value="1"/>
</dbReference>
<dbReference type="GO" id="GO:0016757">
    <property type="term" value="F:glycosyltransferase activity"/>
    <property type="evidence" value="ECO:0007669"/>
    <property type="project" value="InterPro"/>
</dbReference>
<accession>A0A660L7M9</accession>
<dbReference type="Proteomes" id="UP000267019">
    <property type="component" value="Unassembled WGS sequence"/>
</dbReference>
<evidence type="ECO:0000313" key="3">
    <source>
        <dbReference type="EMBL" id="RKQ88842.1"/>
    </source>
</evidence>
<dbReference type="Gene3D" id="3.40.50.2000">
    <property type="entry name" value="Glycogen Phosphorylase B"/>
    <property type="match status" value="2"/>
</dbReference>
<name>A0A660L7M9_9BACL</name>
<organism evidence="3 4">
    <name type="scientific">Brockia lithotrophica</name>
    <dbReference type="NCBI Taxonomy" id="933949"/>
    <lineage>
        <taxon>Bacteria</taxon>
        <taxon>Bacillati</taxon>
        <taxon>Bacillota</taxon>
        <taxon>Bacilli</taxon>
        <taxon>Bacillales</taxon>
        <taxon>Bacillales Family X. Incertae Sedis</taxon>
        <taxon>Brockia</taxon>
    </lineage>
</organism>
<dbReference type="InterPro" id="IPR028098">
    <property type="entry name" value="Glyco_trans_4-like_N"/>
</dbReference>
<dbReference type="SUPFAM" id="SSF53756">
    <property type="entry name" value="UDP-Glycosyltransferase/glycogen phosphorylase"/>
    <property type="match status" value="1"/>
</dbReference>
<feature type="domain" description="Glycosyltransferase subfamily 4-like N-terminal" evidence="2">
    <location>
        <begin position="60"/>
        <end position="235"/>
    </location>
</feature>
<dbReference type="CDD" id="cd03801">
    <property type="entry name" value="GT4_PimA-like"/>
    <property type="match status" value="1"/>
</dbReference>
<dbReference type="Pfam" id="PF00534">
    <property type="entry name" value="Glycos_transf_1"/>
    <property type="match status" value="1"/>
</dbReference>
<keyword evidence="4" id="KW-1185">Reference proteome</keyword>
<dbReference type="InterPro" id="IPR001296">
    <property type="entry name" value="Glyco_trans_1"/>
</dbReference>
<protein>
    <submittedName>
        <fullName evidence="3">Glycosyltransferase involved in cell wall biosynthesis</fullName>
    </submittedName>
</protein>
<dbReference type="PANTHER" id="PTHR45947">
    <property type="entry name" value="SULFOQUINOVOSYL TRANSFERASE SQD2"/>
    <property type="match status" value="1"/>
</dbReference>
<gene>
    <name evidence="3" type="ORF">C7438_0486</name>
</gene>
<evidence type="ECO:0000313" key="4">
    <source>
        <dbReference type="Proteomes" id="UP000267019"/>
    </source>
</evidence>
<keyword evidence="3" id="KW-0808">Transferase</keyword>
<evidence type="ECO:0000259" key="1">
    <source>
        <dbReference type="Pfam" id="PF00534"/>
    </source>
</evidence>
<reference evidence="3 4" key="1">
    <citation type="submission" date="2018-10" db="EMBL/GenBank/DDBJ databases">
        <title>Genomic Encyclopedia of Type Strains, Phase IV (KMG-IV): sequencing the most valuable type-strain genomes for metagenomic binning, comparative biology and taxonomic classification.</title>
        <authorList>
            <person name="Goeker M."/>
        </authorList>
    </citation>
    <scope>NUCLEOTIDE SEQUENCE [LARGE SCALE GENOMIC DNA]</scope>
    <source>
        <strain evidence="3 4">DSM 22653</strain>
    </source>
</reference>
<proteinExistence type="predicted"/>
<dbReference type="PANTHER" id="PTHR45947:SF13">
    <property type="entry name" value="TRANSFERASE"/>
    <property type="match status" value="1"/>
</dbReference>
<comment type="caution">
    <text evidence="3">The sequence shown here is derived from an EMBL/GenBank/DDBJ whole genome shotgun (WGS) entry which is preliminary data.</text>
</comment>